<name>A0A497XC43_9PROT</name>
<evidence type="ECO:0000313" key="1">
    <source>
        <dbReference type="EMBL" id="RLJ63481.1"/>
    </source>
</evidence>
<dbReference type="AlphaFoldDB" id="A0A497XC43"/>
<keyword evidence="2" id="KW-1185">Reference proteome</keyword>
<dbReference type="OrthoDB" id="9182061at2"/>
<evidence type="ECO:0000313" key="2">
    <source>
        <dbReference type="Proteomes" id="UP000268908"/>
    </source>
</evidence>
<comment type="caution">
    <text evidence="1">The sequence shown here is derived from an EMBL/GenBank/DDBJ whole genome shotgun (WGS) entry which is preliminary data.</text>
</comment>
<proteinExistence type="predicted"/>
<protein>
    <submittedName>
        <fullName evidence="1">Uncharacterized protein</fullName>
    </submittedName>
</protein>
<organism evidence="1 2">
    <name type="scientific">Sulfurisoma sediminicola</name>
    <dbReference type="NCBI Taxonomy" id="1381557"/>
    <lineage>
        <taxon>Bacteria</taxon>
        <taxon>Pseudomonadati</taxon>
        <taxon>Pseudomonadota</taxon>
        <taxon>Betaproteobacteria</taxon>
        <taxon>Nitrosomonadales</taxon>
        <taxon>Sterolibacteriaceae</taxon>
        <taxon>Sulfurisoma</taxon>
    </lineage>
</organism>
<accession>A0A497XC43</accession>
<dbReference type="EMBL" id="RCCI01000006">
    <property type="protein sequence ID" value="RLJ63481.1"/>
    <property type="molecule type" value="Genomic_DNA"/>
</dbReference>
<dbReference type="Proteomes" id="UP000268908">
    <property type="component" value="Unassembled WGS sequence"/>
</dbReference>
<sequence length="213" mass="24347">MTPVDALAAFDRRILETYAHRTTDALRGVLPLRVALPRIEPFLALNVAKEVQKDTLVIRRAGEALRHGATPDHAIVRQLFHATQEIDRAFLARVSGLPIGIVIRYEEIEPIRMRRIERLLGAAYAILGHWPQHKNWRAALRAAYPRGELEQRLHELLRLYAQETQALSRSLRLPALLVPLREGIARNLYQIMNAAAIRLARELTATVYRPERN</sequence>
<gene>
    <name evidence="1" type="ORF">DFR35_2104</name>
</gene>
<reference evidence="1 2" key="1">
    <citation type="submission" date="2018-10" db="EMBL/GenBank/DDBJ databases">
        <title>Genomic Encyclopedia of Type Strains, Phase IV (KMG-IV): sequencing the most valuable type-strain genomes for metagenomic binning, comparative biology and taxonomic classification.</title>
        <authorList>
            <person name="Goeker M."/>
        </authorList>
    </citation>
    <scope>NUCLEOTIDE SEQUENCE [LARGE SCALE GENOMIC DNA]</scope>
    <source>
        <strain evidence="1 2">DSM 26916</strain>
    </source>
</reference>